<name>A0A397TTC5_9GLOM</name>
<dbReference type="OrthoDB" id="2116580at2759"/>
<dbReference type="AlphaFoldDB" id="A0A397TTC5"/>
<evidence type="ECO:0000313" key="1">
    <source>
        <dbReference type="EMBL" id="RIB00168.1"/>
    </source>
</evidence>
<evidence type="ECO:0000313" key="2">
    <source>
        <dbReference type="Proteomes" id="UP000266673"/>
    </source>
</evidence>
<dbReference type="InterPro" id="IPR011990">
    <property type="entry name" value="TPR-like_helical_dom_sf"/>
</dbReference>
<protein>
    <submittedName>
        <fullName evidence="1">Uncharacterized protein</fullName>
    </submittedName>
</protein>
<sequence>MKQMCRGETYQKLKKYEERLKDLDKIINSEMNVTNCYMDELTLHFNNMLNNELNNTYALRSRGETYRLKGKYNEALDDLINY</sequence>
<proteinExistence type="predicted"/>
<accession>A0A397TTC5</accession>
<gene>
    <name evidence="1" type="ORF">C2G38_2235335</name>
</gene>
<organism evidence="1 2">
    <name type="scientific">Gigaspora rosea</name>
    <dbReference type="NCBI Taxonomy" id="44941"/>
    <lineage>
        <taxon>Eukaryota</taxon>
        <taxon>Fungi</taxon>
        <taxon>Fungi incertae sedis</taxon>
        <taxon>Mucoromycota</taxon>
        <taxon>Glomeromycotina</taxon>
        <taxon>Glomeromycetes</taxon>
        <taxon>Diversisporales</taxon>
        <taxon>Gigasporaceae</taxon>
        <taxon>Gigaspora</taxon>
    </lineage>
</organism>
<dbReference type="SUPFAM" id="SSF48452">
    <property type="entry name" value="TPR-like"/>
    <property type="match status" value="1"/>
</dbReference>
<dbReference type="EMBL" id="QKWP01005015">
    <property type="protein sequence ID" value="RIB00168.1"/>
    <property type="molecule type" value="Genomic_DNA"/>
</dbReference>
<dbReference type="Gene3D" id="1.25.40.10">
    <property type="entry name" value="Tetratricopeptide repeat domain"/>
    <property type="match status" value="1"/>
</dbReference>
<reference evidence="1 2" key="1">
    <citation type="submission" date="2018-06" db="EMBL/GenBank/DDBJ databases">
        <title>Comparative genomics reveals the genomic features of Rhizophagus irregularis, R. cerebriforme, R. diaphanum and Gigaspora rosea, and their symbiotic lifestyle signature.</title>
        <authorList>
            <person name="Morin E."/>
            <person name="San Clemente H."/>
            <person name="Chen E.C.H."/>
            <person name="De La Providencia I."/>
            <person name="Hainaut M."/>
            <person name="Kuo A."/>
            <person name="Kohler A."/>
            <person name="Murat C."/>
            <person name="Tang N."/>
            <person name="Roy S."/>
            <person name="Loubradou J."/>
            <person name="Henrissat B."/>
            <person name="Grigoriev I.V."/>
            <person name="Corradi N."/>
            <person name="Roux C."/>
            <person name="Martin F.M."/>
        </authorList>
    </citation>
    <scope>NUCLEOTIDE SEQUENCE [LARGE SCALE GENOMIC DNA]</scope>
    <source>
        <strain evidence="1 2">DAOM 194757</strain>
    </source>
</reference>
<dbReference type="Proteomes" id="UP000266673">
    <property type="component" value="Unassembled WGS sequence"/>
</dbReference>
<comment type="caution">
    <text evidence="1">The sequence shown here is derived from an EMBL/GenBank/DDBJ whole genome shotgun (WGS) entry which is preliminary data.</text>
</comment>
<keyword evidence="2" id="KW-1185">Reference proteome</keyword>